<proteinExistence type="predicted"/>
<evidence type="ECO:0000313" key="1">
    <source>
        <dbReference type="EMBL" id="GAF93366.1"/>
    </source>
</evidence>
<comment type="caution">
    <text evidence="1">The sequence shown here is derived from an EMBL/GenBank/DDBJ whole genome shotgun (WGS) entry which is preliminary data.</text>
</comment>
<dbReference type="EMBL" id="BARS01011753">
    <property type="protein sequence ID" value="GAF93366.1"/>
    <property type="molecule type" value="Genomic_DNA"/>
</dbReference>
<dbReference type="SUPFAM" id="SSF81606">
    <property type="entry name" value="PP2C-like"/>
    <property type="match status" value="1"/>
</dbReference>
<name>X0U1W4_9ZZZZ</name>
<feature type="non-terminal residue" evidence="1">
    <location>
        <position position="1"/>
    </location>
</feature>
<dbReference type="Gene3D" id="3.60.40.10">
    <property type="entry name" value="PPM-type phosphatase domain"/>
    <property type="match status" value="1"/>
</dbReference>
<gene>
    <name evidence="1" type="ORF">S01H1_21252</name>
</gene>
<dbReference type="AlphaFoldDB" id="X0U1W4"/>
<protein>
    <recommendedName>
        <fullName evidence="2">PPM-type phosphatase domain-containing protein</fullName>
    </recommendedName>
</protein>
<accession>X0U1W4</accession>
<dbReference type="InterPro" id="IPR036457">
    <property type="entry name" value="PPM-type-like_dom_sf"/>
</dbReference>
<sequence>VALGRISLKVGDRLLLCSDGLTNVVDDATINAIARPPGGIAKAVAALVALTKEAGAPDNVTVILAEVA</sequence>
<evidence type="ECO:0008006" key="2">
    <source>
        <dbReference type="Google" id="ProtNLM"/>
    </source>
</evidence>
<organism evidence="1">
    <name type="scientific">marine sediment metagenome</name>
    <dbReference type="NCBI Taxonomy" id="412755"/>
    <lineage>
        <taxon>unclassified sequences</taxon>
        <taxon>metagenomes</taxon>
        <taxon>ecological metagenomes</taxon>
    </lineage>
</organism>
<reference evidence="1" key="1">
    <citation type="journal article" date="2014" name="Front. Microbiol.">
        <title>High frequency of phylogenetically diverse reductive dehalogenase-homologous genes in deep subseafloor sedimentary metagenomes.</title>
        <authorList>
            <person name="Kawai M."/>
            <person name="Futagami T."/>
            <person name="Toyoda A."/>
            <person name="Takaki Y."/>
            <person name="Nishi S."/>
            <person name="Hori S."/>
            <person name="Arai W."/>
            <person name="Tsubouchi T."/>
            <person name="Morono Y."/>
            <person name="Uchiyama I."/>
            <person name="Ito T."/>
            <person name="Fujiyama A."/>
            <person name="Inagaki F."/>
            <person name="Takami H."/>
        </authorList>
    </citation>
    <scope>NUCLEOTIDE SEQUENCE</scope>
    <source>
        <strain evidence="1">Expedition CK06-06</strain>
    </source>
</reference>